<gene>
    <name evidence="2" type="ORF">AFUS01_LOCUS12217</name>
    <name evidence="3" type="ORF">AFUS01_LOCUS12256</name>
</gene>
<dbReference type="AlphaFoldDB" id="A0A8J2NWW5"/>
<accession>A0A8J2NWW5</accession>
<evidence type="ECO:0000256" key="1">
    <source>
        <dbReference type="SAM" id="MobiDB-lite"/>
    </source>
</evidence>
<dbReference type="Proteomes" id="UP000708208">
    <property type="component" value="Unassembled WGS sequence"/>
</dbReference>
<feature type="region of interest" description="Disordered" evidence="1">
    <location>
        <begin position="1"/>
        <end position="29"/>
    </location>
</feature>
<comment type="caution">
    <text evidence="3">The sequence shown here is derived from an EMBL/GenBank/DDBJ whole genome shotgun (WGS) entry which is preliminary data.</text>
</comment>
<evidence type="ECO:0000313" key="3">
    <source>
        <dbReference type="EMBL" id="CAG7723154.1"/>
    </source>
</evidence>
<protein>
    <submittedName>
        <fullName evidence="3">Uncharacterized protein</fullName>
    </submittedName>
</protein>
<organism evidence="3 4">
    <name type="scientific">Allacma fusca</name>
    <dbReference type="NCBI Taxonomy" id="39272"/>
    <lineage>
        <taxon>Eukaryota</taxon>
        <taxon>Metazoa</taxon>
        <taxon>Ecdysozoa</taxon>
        <taxon>Arthropoda</taxon>
        <taxon>Hexapoda</taxon>
        <taxon>Collembola</taxon>
        <taxon>Symphypleona</taxon>
        <taxon>Sminthuridae</taxon>
        <taxon>Allacma</taxon>
    </lineage>
</organism>
<name>A0A8J2NWW5_9HEXA</name>
<dbReference type="EMBL" id="CAJVCH010095714">
    <property type="protein sequence ID" value="CAG7723113.1"/>
    <property type="molecule type" value="Genomic_DNA"/>
</dbReference>
<feature type="compositionally biased region" description="Polar residues" evidence="1">
    <location>
        <begin position="1"/>
        <end position="13"/>
    </location>
</feature>
<dbReference type="EMBL" id="CAJVCH010096031">
    <property type="protein sequence ID" value="CAG7723154.1"/>
    <property type="molecule type" value="Genomic_DNA"/>
</dbReference>
<keyword evidence="4" id="KW-1185">Reference proteome</keyword>
<sequence length="44" mass="4913">FGPNGSNALTQITWKDPNDRSKKDKTKLQKGNIKDFSSLLAHIV</sequence>
<evidence type="ECO:0000313" key="4">
    <source>
        <dbReference type="Proteomes" id="UP000708208"/>
    </source>
</evidence>
<feature type="non-terminal residue" evidence="3">
    <location>
        <position position="1"/>
    </location>
</feature>
<feature type="non-terminal residue" evidence="3">
    <location>
        <position position="44"/>
    </location>
</feature>
<reference evidence="3" key="1">
    <citation type="submission" date="2021-06" db="EMBL/GenBank/DDBJ databases">
        <authorList>
            <person name="Hodson N. C."/>
            <person name="Mongue J. A."/>
            <person name="Jaron S. K."/>
        </authorList>
    </citation>
    <scope>NUCLEOTIDE SEQUENCE</scope>
</reference>
<proteinExistence type="predicted"/>
<evidence type="ECO:0000313" key="2">
    <source>
        <dbReference type="EMBL" id="CAG7723113.1"/>
    </source>
</evidence>